<proteinExistence type="inferred from homology"/>
<reference evidence="3" key="1">
    <citation type="journal article" date="2022" name="Arch. Microbiol.">
        <title>Microbulbifer okhotskensis sp. nov., isolated from a deep bottom sediment of the Okhotsk Sea.</title>
        <authorList>
            <person name="Romanenko L."/>
            <person name="Kurilenko V."/>
            <person name="Otstavnykh N."/>
            <person name="Velansky P."/>
            <person name="Isaeva M."/>
            <person name="Mikhailov V."/>
        </authorList>
    </citation>
    <scope>NUCLEOTIDE SEQUENCE</scope>
    <source>
        <strain evidence="3">OS29</strain>
    </source>
</reference>
<dbReference type="GO" id="GO:0051015">
    <property type="term" value="F:actin filament binding"/>
    <property type="evidence" value="ECO:0007669"/>
    <property type="project" value="TreeGrafter"/>
</dbReference>
<keyword evidence="3" id="KW-0456">Lyase</keyword>
<dbReference type="InterPro" id="IPR036409">
    <property type="entry name" value="Aldolase_II/adducin_N_sf"/>
</dbReference>
<dbReference type="Pfam" id="PF00596">
    <property type="entry name" value="Aldolase_II"/>
    <property type="match status" value="1"/>
</dbReference>
<evidence type="ECO:0000313" key="4">
    <source>
        <dbReference type="Proteomes" id="UP001139028"/>
    </source>
</evidence>
<protein>
    <submittedName>
        <fullName evidence="3">Aldolase</fullName>
        <ecNumber evidence="3">4.1.2.-</ecNumber>
    </submittedName>
</protein>
<dbReference type="GO" id="GO:0005856">
    <property type="term" value="C:cytoskeleton"/>
    <property type="evidence" value="ECO:0007669"/>
    <property type="project" value="TreeGrafter"/>
</dbReference>
<dbReference type="Gene3D" id="3.40.225.10">
    <property type="entry name" value="Class II aldolase/adducin N-terminal domain"/>
    <property type="match status" value="1"/>
</dbReference>
<feature type="domain" description="Class II aldolase/adducin N-terminal" evidence="2">
    <location>
        <begin position="33"/>
        <end position="211"/>
    </location>
</feature>
<keyword evidence="4" id="KW-1185">Reference proteome</keyword>
<dbReference type="GO" id="GO:0016829">
    <property type="term" value="F:lyase activity"/>
    <property type="evidence" value="ECO:0007669"/>
    <property type="project" value="UniProtKB-KW"/>
</dbReference>
<dbReference type="EC" id="4.1.2.-" evidence="3"/>
<dbReference type="InterPro" id="IPR051017">
    <property type="entry name" value="Aldolase-II_Adducin_sf"/>
</dbReference>
<gene>
    <name evidence="3" type="ORF">MO867_07200</name>
</gene>
<comment type="similarity">
    <text evidence="1">Belongs to the aldolase class II family.</text>
</comment>
<dbReference type="InterPro" id="IPR001303">
    <property type="entry name" value="Aldolase_II/adducin_N"/>
</dbReference>
<sequence length="264" mass="29186">MADTLSLAKSELVRQASKAMQQHLSSPEWSLREKLALTCRILFADGHDSGLAGQITARAEKPGTYYTQRLGLGFDEITSSNLLEVNEDLEVLSGEGMANPANRFHSWIYRARADVNCIVHTHPMHICALSMLERPLKISHMDACMLYEDIAFLKDWPGVPVGNSEGELIAAAIKDKRAILLGHHGLVMACRSVEEACVMAVQAERAAKLQILAESAGTIQDIDPELGREAHDWILQEKRSQATFAYFARRTQRRGYGGGEDPLS</sequence>
<organism evidence="3 4">
    <name type="scientific">Microbulbifer okhotskensis</name>
    <dbReference type="NCBI Taxonomy" id="2926617"/>
    <lineage>
        <taxon>Bacteria</taxon>
        <taxon>Pseudomonadati</taxon>
        <taxon>Pseudomonadota</taxon>
        <taxon>Gammaproteobacteria</taxon>
        <taxon>Cellvibrionales</taxon>
        <taxon>Microbulbiferaceae</taxon>
        <taxon>Microbulbifer</taxon>
    </lineage>
</organism>
<accession>A0A9X2ERC4</accession>
<dbReference type="EMBL" id="JALBWM010000021">
    <property type="protein sequence ID" value="MCO1334128.1"/>
    <property type="molecule type" value="Genomic_DNA"/>
</dbReference>
<evidence type="ECO:0000259" key="2">
    <source>
        <dbReference type="SMART" id="SM01007"/>
    </source>
</evidence>
<dbReference type="SMART" id="SM01007">
    <property type="entry name" value="Aldolase_II"/>
    <property type="match status" value="1"/>
</dbReference>
<dbReference type="NCBIfam" id="NF005484">
    <property type="entry name" value="PRK07090.1"/>
    <property type="match status" value="1"/>
</dbReference>
<dbReference type="GO" id="GO:0005996">
    <property type="term" value="P:monosaccharide metabolic process"/>
    <property type="evidence" value="ECO:0007669"/>
    <property type="project" value="UniProtKB-ARBA"/>
</dbReference>
<dbReference type="PANTHER" id="PTHR10672">
    <property type="entry name" value="ADDUCIN"/>
    <property type="match status" value="1"/>
</dbReference>
<dbReference type="RefSeq" id="WP_252465625.1">
    <property type="nucleotide sequence ID" value="NZ_JALBWM010000021.1"/>
</dbReference>
<dbReference type="SUPFAM" id="SSF53639">
    <property type="entry name" value="AraD/HMP-PK domain-like"/>
    <property type="match status" value="1"/>
</dbReference>
<evidence type="ECO:0000256" key="1">
    <source>
        <dbReference type="ARBA" id="ARBA00037961"/>
    </source>
</evidence>
<dbReference type="PANTHER" id="PTHR10672:SF3">
    <property type="entry name" value="PROTEIN HU-LI TAI SHAO"/>
    <property type="match status" value="1"/>
</dbReference>
<dbReference type="AlphaFoldDB" id="A0A9X2ERC4"/>
<name>A0A9X2ERC4_9GAMM</name>
<evidence type="ECO:0000313" key="3">
    <source>
        <dbReference type="EMBL" id="MCO1334128.1"/>
    </source>
</evidence>
<dbReference type="Proteomes" id="UP001139028">
    <property type="component" value="Unassembled WGS sequence"/>
</dbReference>
<comment type="caution">
    <text evidence="3">The sequence shown here is derived from an EMBL/GenBank/DDBJ whole genome shotgun (WGS) entry which is preliminary data.</text>
</comment>